<dbReference type="Pfam" id="PF00069">
    <property type="entry name" value="Pkinase"/>
    <property type="match status" value="1"/>
</dbReference>
<keyword evidence="16" id="KW-0675">Receptor</keyword>
<keyword evidence="11 18" id="KW-0547">Nucleotide-binding</keyword>
<dbReference type="GO" id="GO:0030246">
    <property type="term" value="F:carbohydrate binding"/>
    <property type="evidence" value="ECO:0007669"/>
    <property type="project" value="UniProtKB-KW"/>
</dbReference>
<dbReference type="Gene3D" id="2.60.120.200">
    <property type="match status" value="1"/>
</dbReference>
<keyword evidence="8" id="KW-0812">Transmembrane</keyword>
<keyword evidence="10 21" id="KW-0430">Lectin</keyword>
<dbReference type="InterPro" id="IPR019825">
    <property type="entry name" value="Lectin_legB_Mn/Ca_BS"/>
</dbReference>
<evidence type="ECO:0000256" key="17">
    <source>
        <dbReference type="ARBA" id="ARBA00023180"/>
    </source>
</evidence>
<evidence type="ECO:0000256" key="16">
    <source>
        <dbReference type="ARBA" id="ARBA00023170"/>
    </source>
</evidence>
<name>A0A251V786_HELAN</name>
<evidence type="ECO:0000256" key="15">
    <source>
        <dbReference type="ARBA" id="ARBA00023136"/>
    </source>
</evidence>
<dbReference type="PROSITE" id="PS50011">
    <property type="entry name" value="PROTEIN_KINASE_DOM"/>
    <property type="match status" value="1"/>
</dbReference>
<dbReference type="FunFam" id="3.30.200.20:FF:000168">
    <property type="entry name" value="L-type lectin-domain containing receptor kinase IX.1"/>
    <property type="match status" value="1"/>
</dbReference>
<dbReference type="InterPro" id="IPR011009">
    <property type="entry name" value="Kinase-like_dom_sf"/>
</dbReference>
<dbReference type="Gene3D" id="1.10.510.10">
    <property type="entry name" value="Transferase(Phosphotransferase) domain 1"/>
    <property type="match status" value="1"/>
</dbReference>
<dbReference type="Proteomes" id="UP000215914">
    <property type="component" value="Chromosome 3"/>
</dbReference>
<evidence type="ECO:0000256" key="18">
    <source>
        <dbReference type="PROSITE-ProRule" id="PRU10141"/>
    </source>
</evidence>
<dbReference type="SMART" id="SM00220">
    <property type="entry name" value="S_TKc"/>
    <property type="match status" value="1"/>
</dbReference>
<dbReference type="InterPro" id="IPR013320">
    <property type="entry name" value="ConA-like_dom_sf"/>
</dbReference>
<dbReference type="EMBL" id="CM007892">
    <property type="protein sequence ID" value="OTG31435.1"/>
    <property type="molecule type" value="Genomic_DNA"/>
</dbReference>
<evidence type="ECO:0000256" key="9">
    <source>
        <dbReference type="ARBA" id="ARBA00022729"/>
    </source>
</evidence>
<dbReference type="GO" id="GO:0002229">
    <property type="term" value="P:defense response to oomycetes"/>
    <property type="evidence" value="ECO:0007669"/>
    <property type="project" value="UniProtKB-ARBA"/>
</dbReference>
<dbReference type="GO" id="GO:0004674">
    <property type="term" value="F:protein serine/threonine kinase activity"/>
    <property type="evidence" value="ECO:0007669"/>
    <property type="project" value="UniProtKB-KW"/>
</dbReference>
<dbReference type="EC" id="2.7.11.1" evidence="4"/>
<dbReference type="PANTHER" id="PTHR27007">
    <property type="match status" value="1"/>
</dbReference>
<dbReference type="OMA" id="CHERDDL"/>
<evidence type="ECO:0000256" key="11">
    <source>
        <dbReference type="ARBA" id="ARBA00022741"/>
    </source>
</evidence>
<dbReference type="PROSITE" id="PS00107">
    <property type="entry name" value="PROTEIN_KINASE_ATP"/>
    <property type="match status" value="1"/>
</dbReference>
<keyword evidence="22" id="KW-1185">Reference proteome</keyword>
<comment type="similarity">
    <text evidence="2">In the N-terminal section; belongs to the leguminous lectin family.</text>
</comment>
<keyword evidence="13 18" id="KW-0067">ATP-binding</keyword>
<dbReference type="Pfam" id="PF00139">
    <property type="entry name" value="Lectin_legB"/>
    <property type="match status" value="1"/>
</dbReference>
<evidence type="ECO:0000256" key="1">
    <source>
        <dbReference type="ARBA" id="ARBA00004251"/>
    </source>
</evidence>
<keyword evidence="9" id="KW-0732">Signal</keyword>
<gene>
    <name evidence="21" type="ORF">HannXRQ_Chr03g0075591</name>
</gene>
<dbReference type="InterPro" id="IPR050528">
    <property type="entry name" value="L-type_Lectin-RKs"/>
</dbReference>
<evidence type="ECO:0000256" key="13">
    <source>
        <dbReference type="ARBA" id="ARBA00022840"/>
    </source>
</evidence>
<dbReference type="SUPFAM" id="SSF56112">
    <property type="entry name" value="Protein kinase-like (PK-like)"/>
    <property type="match status" value="1"/>
</dbReference>
<dbReference type="Gene3D" id="3.30.200.20">
    <property type="entry name" value="Phosphorylase Kinase, domain 1"/>
    <property type="match status" value="1"/>
</dbReference>
<accession>A0A251V786</accession>
<protein>
    <recommendedName>
        <fullName evidence="4">non-specific serine/threonine protein kinase</fullName>
        <ecNumber evidence="4">2.7.11.1</ecNumber>
    </recommendedName>
</protein>
<feature type="binding site" evidence="18">
    <location>
        <position position="295"/>
    </location>
    <ligand>
        <name>ATP</name>
        <dbReference type="ChEBI" id="CHEBI:30616"/>
    </ligand>
</feature>
<evidence type="ECO:0000256" key="7">
    <source>
        <dbReference type="ARBA" id="ARBA00022679"/>
    </source>
</evidence>
<dbReference type="InParanoid" id="A0A251V786"/>
<dbReference type="PROSITE" id="PS00108">
    <property type="entry name" value="PROTEIN_KINASE_ST"/>
    <property type="match status" value="1"/>
</dbReference>
<proteinExistence type="inferred from homology"/>
<evidence type="ECO:0000256" key="14">
    <source>
        <dbReference type="ARBA" id="ARBA00022989"/>
    </source>
</evidence>
<dbReference type="InterPro" id="IPR000719">
    <property type="entry name" value="Prot_kinase_dom"/>
</dbReference>
<evidence type="ECO:0000256" key="5">
    <source>
        <dbReference type="ARBA" id="ARBA00022475"/>
    </source>
</evidence>
<evidence type="ECO:0000256" key="12">
    <source>
        <dbReference type="ARBA" id="ARBA00022777"/>
    </source>
</evidence>
<feature type="domain" description="Protein kinase" evidence="20">
    <location>
        <begin position="266"/>
        <end position="462"/>
    </location>
</feature>
<reference evidence="22" key="1">
    <citation type="journal article" date="2017" name="Nature">
        <title>The sunflower genome provides insights into oil metabolism, flowering and Asterid evolution.</title>
        <authorList>
            <person name="Badouin H."/>
            <person name="Gouzy J."/>
            <person name="Grassa C.J."/>
            <person name="Murat F."/>
            <person name="Staton S.E."/>
            <person name="Cottret L."/>
            <person name="Lelandais-Briere C."/>
            <person name="Owens G.L."/>
            <person name="Carrere S."/>
            <person name="Mayjonade B."/>
            <person name="Legrand L."/>
            <person name="Gill N."/>
            <person name="Kane N.C."/>
            <person name="Bowers J.E."/>
            <person name="Hubner S."/>
            <person name="Bellec A."/>
            <person name="Berard A."/>
            <person name="Berges H."/>
            <person name="Blanchet N."/>
            <person name="Boniface M.C."/>
            <person name="Brunel D."/>
            <person name="Catrice O."/>
            <person name="Chaidir N."/>
            <person name="Claudel C."/>
            <person name="Donnadieu C."/>
            <person name="Faraut T."/>
            <person name="Fievet G."/>
            <person name="Helmstetter N."/>
            <person name="King M."/>
            <person name="Knapp S.J."/>
            <person name="Lai Z."/>
            <person name="Le Paslier M.C."/>
            <person name="Lippi Y."/>
            <person name="Lorenzon L."/>
            <person name="Mandel J.R."/>
            <person name="Marage G."/>
            <person name="Marchand G."/>
            <person name="Marquand E."/>
            <person name="Bret-Mestries E."/>
            <person name="Morien E."/>
            <person name="Nambeesan S."/>
            <person name="Nguyen T."/>
            <person name="Pegot-Espagnet P."/>
            <person name="Pouilly N."/>
            <person name="Raftis F."/>
            <person name="Sallet E."/>
            <person name="Schiex T."/>
            <person name="Thomas J."/>
            <person name="Vandecasteele C."/>
            <person name="Vares D."/>
            <person name="Vear F."/>
            <person name="Vautrin S."/>
            <person name="Crespi M."/>
            <person name="Mangin B."/>
            <person name="Burke J.M."/>
            <person name="Salse J."/>
            <person name="Munos S."/>
            <person name="Vincourt P."/>
            <person name="Rieseberg L.H."/>
            <person name="Langlade N.B."/>
        </authorList>
    </citation>
    <scope>NUCLEOTIDE SEQUENCE [LARGE SCALE GENOMIC DNA]</scope>
    <source>
        <strain evidence="22">cv. SF193</strain>
    </source>
</reference>
<evidence type="ECO:0000256" key="2">
    <source>
        <dbReference type="ARBA" id="ARBA00008536"/>
    </source>
</evidence>
<evidence type="ECO:0000259" key="20">
    <source>
        <dbReference type="PROSITE" id="PS50011"/>
    </source>
</evidence>
<keyword evidence="14" id="KW-1133">Transmembrane helix</keyword>
<evidence type="ECO:0000256" key="8">
    <source>
        <dbReference type="ARBA" id="ARBA00022692"/>
    </source>
</evidence>
<evidence type="ECO:0000256" key="4">
    <source>
        <dbReference type="ARBA" id="ARBA00012513"/>
    </source>
</evidence>
<dbReference type="PROSITE" id="PS00307">
    <property type="entry name" value="LECTIN_LEGUME_BETA"/>
    <property type="match status" value="1"/>
</dbReference>
<organism evidence="21 22">
    <name type="scientific">Helianthus annuus</name>
    <name type="common">Common sunflower</name>
    <dbReference type="NCBI Taxonomy" id="4232"/>
    <lineage>
        <taxon>Eukaryota</taxon>
        <taxon>Viridiplantae</taxon>
        <taxon>Streptophyta</taxon>
        <taxon>Embryophyta</taxon>
        <taxon>Tracheophyta</taxon>
        <taxon>Spermatophyta</taxon>
        <taxon>Magnoliopsida</taxon>
        <taxon>eudicotyledons</taxon>
        <taxon>Gunneridae</taxon>
        <taxon>Pentapetalae</taxon>
        <taxon>asterids</taxon>
        <taxon>campanulids</taxon>
        <taxon>Asterales</taxon>
        <taxon>Asteraceae</taxon>
        <taxon>Asteroideae</taxon>
        <taxon>Heliantheae alliance</taxon>
        <taxon>Heliantheae</taxon>
        <taxon>Helianthus</taxon>
    </lineage>
</organism>
<dbReference type="InterPro" id="IPR017441">
    <property type="entry name" value="Protein_kinase_ATP_BS"/>
</dbReference>
<dbReference type="GO" id="GO:0005524">
    <property type="term" value="F:ATP binding"/>
    <property type="evidence" value="ECO:0007669"/>
    <property type="project" value="UniProtKB-UniRule"/>
</dbReference>
<keyword evidence="12" id="KW-0418">Kinase</keyword>
<keyword evidence="6 19" id="KW-0723">Serine/threonine-protein kinase</keyword>
<evidence type="ECO:0000256" key="6">
    <source>
        <dbReference type="ARBA" id="ARBA00022527"/>
    </source>
</evidence>
<comment type="similarity">
    <text evidence="19">Belongs to the protein kinase superfamily.</text>
</comment>
<evidence type="ECO:0000313" key="21">
    <source>
        <dbReference type="EMBL" id="OTG31435.1"/>
    </source>
</evidence>
<evidence type="ECO:0000256" key="3">
    <source>
        <dbReference type="ARBA" id="ARBA00010217"/>
    </source>
</evidence>
<evidence type="ECO:0000313" key="22">
    <source>
        <dbReference type="Proteomes" id="UP000215914"/>
    </source>
</evidence>
<keyword evidence="15" id="KW-0472">Membrane</keyword>
<comment type="similarity">
    <text evidence="3">In the C-terminal section; belongs to the protein kinase superfamily. Ser/Thr protein kinase family.</text>
</comment>
<dbReference type="SUPFAM" id="SSF49899">
    <property type="entry name" value="Concanavalin A-like lectins/glucanases"/>
    <property type="match status" value="1"/>
</dbReference>
<keyword evidence="17" id="KW-0325">Glycoprotein</keyword>
<dbReference type="FunFam" id="1.10.510.10:FF:000240">
    <property type="entry name" value="Lectin-domain containing receptor kinase A4.3"/>
    <property type="match status" value="1"/>
</dbReference>
<evidence type="ECO:0000256" key="19">
    <source>
        <dbReference type="RuleBase" id="RU000304"/>
    </source>
</evidence>
<dbReference type="AlphaFoldDB" id="A0A251V786"/>
<sequence length="462" mass="52097">MKVVPTRIRPDERHLSDRPFHLWDNRSGELASFSTNFTFVIDAEGRTRYGDGLTFFLAQNNSVMTSGRAMGLPVSYTTNEPMSRFIAVEFDTFWNGIDANASGNVTLRDHVGIDINSLVSVRSQKWLSSVTGGGVCQAWIRYDSVSRNLNVSFTGYQNNTERVTRMGYLRIFCSHWISVPKQNVRSWTFDGSDLQADENNEMKPNPSPDPLNGKKRKLGLVWRWKKGRENVPKDIAFDEEMNYEFEMGTGAKRFSYHELALSTNHFAEKEKLGEGGFSGVYRGLLKDSSTYVAVKRVSTSSKQGIKEYTSKVKIISRLRHKNLVQLTGWCHEKQELLLVYEYMENGSLASHLFEAKSLLTWGTRFKIAQGLASSLLYLHEEWEQCVLHRDIKSSNVMLDSNFNAKLGDFGLAKLVDHEKGSQTTMLAGTMGYMAPECVVTGRANKESDVYGFGVLALEIACG</sequence>
<keyword evidence="5" id="KW-1003">Cell membrane</keyword>
<dbReference type="GO" id="GO:0005886">
    <property type="term" value="C:plasma membrane"/>
    <property type="evidence" value="ECO:0000318"/>
    <property type="project" value="GO_Central"/>
</dbReference>
<dbReference type="CDD" id="cd06899">
    <property type="entry name" value="lectin_legume_LecRK_Arcelin_ConA"/>
    <property type="match status" value="1"/>
</dbReference>
<keyword evidence="7" id="KW-0808">Transferase</keyword>
<dbReference type="InterPro" id="IPR001220">
    <property type="entry name" value="Legume_lectin_dom"/>
</dbReference>
<evidence type="ECO:0000256" key="10">
    <source>
        <dbReference type="ARBA" id="ARBA00022734"/>
    </source>
</evidence>
<comment type="subcellular location">
    <subcellularLocation>
        <location evidence="1">Cell membrane</location>
        <topology evidence="1">Single-pass type I membrane protein</topology>
    </subcellularLocation>
</comment>
<dbReference type="InterPro" id="IPR008271">
    <property type="entry name" value="Ser/Thr_kinase_AS"/>
</dbReference>